<organism evidence="2 3">
    <name type="scientific">Streptomyces brasiliscabiei</name>
    <dbReference type="NCBI Taxonomy" id="2736302"/>
    <lineage>
        <taxon>Bacteria</taxon>
        <taxon>Bacillati</taxon>
        <taxon>Actinomycetota</taxon>
        <taxon>Actinomycetes</taxon>
        <taxon>Kitasatosporales</taxon>
        <taxon>Streptomycetaceae</taxon>
        <taxon>Streptomyces</taxon>
    </lineage>
</organism>
<feature type="chain" id="PRO_5045137518" description="Secreted protein" evidence="1">
    <location>
        <begin position="40"/>
        <end position="70"/>
    </location>
</feature>
<reference evidence="2 3" key="1">
    <citation type="submission" date="2024-03" db="EMBL/GenBank/DDBJ databases">
        <title>First Report of Pectobacterium brasiliscabiei causing potato scab in china.</title>
        <authorList>
            <person name="Handique U."/>
        </authorList>
    </citation>
    <scope>NUCLEOTIDE SEQUENCE [LARGE SCALE GENOMIC DNA]</scope>
    <source>
        <strain evidence="2 3">ZRIMU1503</strain>
    </source>
</reference>
<dbReference type="EMBL" id="JBBAYM010000034">
    <property type="protein sequence ID" value="MEI5615043.1"/>
    <property type="molecule type" value="Genomic_DNA"/>
</dbReference>
<proteinExistence type="predicted"/>
<feature type="signal peptide" evidence="1">
    <location>
        <begin position="1"/>
        <end position="39"/>
    </location>
</feature>
<keyword evidence="3" id="KW-1185">Reference proteome</keyword>
<keyword evidence="1" id="KW-0732">Signal</keyword>
<gene>
    <name evidence="2" type="ORF">WB403_38575</name>
</gene>
<evidence type="ECO:0000313" key="3">
    <source>
        <dbReference type="Proteomes" id="UP001365781"/>
    </source>
</evidence>
<dbReference type="RefSeq" id="WP_336541857.1">
    <property type="nucleotide sequence ID" value="NZ_JBBAYL010000027.1"/>
</dbReference>
<sequence length="70" mass="6886">MRPLTKLATSVSASVTITASVTAAAAVVLLGLLATPAAANPPLPLPELGTLVGEGLSVEGPLIQNVSLLK</sequence>
<evidence type="ECO:0000256" key="1">
    <source>
        <dbReference type="SAM" id="SignalP"/>
    </source>
</evidence>
<accession>A0ABU8GPD4</accession>
<dbReference type="Proteomes" id="UP001365781">
    <property type="component" value="Unassembled WGS sequence"/>
</dbReference>
<evidence type="ECO:0008006" key="4">
    <source>
        <dbReference type="Google" id="ProtNLM"/>
    </source>
</evidence>
<name>A0ABU8GPD4_9ACTN</name>
<comment type="caution">
    <text evidence="2">The sequence shown here is derived from an EMBL/GenBank/DDBJ whole genome shotgun (WGS) entry which is preliminary data.</text>
</comment>
<protein>
    <recommendedName>
        <fullName evidence="4">Secreted protein</fullName>
    </recommendedName>
</protein>
<evidence type="ECO:0000313" key="2">
    <source>
        <dbReference type="EMBL" id="MEI5615043.1"/>
    </source>
</evidence>